<feature type="region of interest" description="Disordered" evidence="5">
    <location>
        <begin position="190"/>
        <end position="244"/>
    </location>
</feature>
<gene>
    <name evidence="8" type="ORF">QBC40DRAFT_288412</name>
</gene>
<dbReference type="GO" id="GO:0050891">
    <property type="term" value="P:multicellular organismal-level water homeostasis"/>
    <property type="evidence" value="ECO:0007669"/>
    <property type="project" value="UniProtKB-ARBA"/>
</dbReference>
<evidence type="ECO:0000256" key="1">
    <source>
        <dbReference type="ARBA" id="ARBA00004123"/>
    </source>
</evidence>
<dbReference type="GO" id="GO:0000978">
    <property type="term" value="F:RNA polymerase II cis-regulatory region sequence-specific DNA binding"/>
    <property type="evidence" value="ECO:0007669"/>
    <property type="project" value="TreeGrafter"/>
</dbReference>
<dbReference type="PANTHER" id="PTHR45614">
    <property type="entry name" value="MYB PROTEIN-RELATED"/>
    <property type="match status" value="1"/>
</dbReference>
<protein>
    <submittedName>
        <fullName evidence="8">Myb-like DNA-binding protein</fullName>
    </submittedName>
</protein>
<feature type="domain" description="HTH myb-type" evidence="7">
    <location>
        <begin position="32"/>
        <end position="82"/>
    </location>
</feature>
<comment type="caution">
    <text evidence="8">The sequence shown here is derived from an EMBL/GenBank/DDBJ whole genome shotgun (WGS) entry which is preliminary data.</text>
</comment>
<dbReference type="PROSITE" id="PS51294">
    <property type="entry name" value="HTH_MYB"/>
    <property type="match status" value="2"/>
</dbReference>
<dbReference type="SUPFAM" id="SSF46689">
    <property type="entry name" value="Homeodomain-like"/>
    <property type="match status" value="1"/>
</dbReference>
<dbReference type="GO" id="GO:0032875">
    <property type="term" value="P:regulation of DNA endoreduplication"/>
    <property type="evidence" value="ECO:0007669"/>
    <property type="project" value="UniProtKB-ARBA"/>
</dbReference>
<feature type="domain" description="Myb-like" evidence="6">
    <location>
        <begin position="31"/>
        <end position="82"/>
    </location>
</feature>
<dbReference type="InterPro" id="IPR050560">
    <property type="entry name" value="MYB_TF"/>
</dbReference>
<reference evidence="8" key="1">
    <citation type="journal article" date="2023" name="Mol. Phylogenet. Evol.">
        <title>Genome-scale phylogeny and comparative genomics of the fungal order Sordariales.</title>
        <authorList>
            <person name="Hensen N."/>
            <person name="Bonometti L."/>
            <person name="Westerberg I."/>
            <person name="Brannstrom I.O."/>
            <person name="Guillou S."/>
            <person name="Cros-Aarteil S."/>
            <person name="Calhoun S."/>
            <person name="Haridas S."/>
            <person name="Kuo A."/>
            <person name="Mondo S."/>
            <person name="Pangilinan J."/>
            <person name="Riley R."/>
            <person name="LaButti K."/>
            <person name="Andreopoulos B."/>
            <person name="Lipzen A."/>
            <person name="Chen C."/>
            <person name="Yan M."/>
            <person name="Daum C."/>
            <person name="Ng V."/>
            <person name="Clum A."/>
            <person name="Steindorff A."/>
            <person name="Ohm R.A."/>
            <person name="Martin F."/>
            <person name="Silar P."/>
            <person name="Natvig D.O."/>
            <person name="Lalanne C."/>
            <person name="Gautier V."/>
            <person name="Ament-Velasquez S.L."/>
            <person name="Kruys A."/>
            <person name="Hutchinson M.I."/>
            <person name="Powell A.J."/>
            <person name="Barry K."/>
            <person name="Miller A.N."/>
            <person name="Grigoriev I.V."/>
            <person name="Debuchy R."/>
            <person name="Gladieux P."/>
            <person name="Hiltunen Thoren M."/>
            <person name="Johannesson H."/>
        </authorList>
    </citation>
    <scope>NUCLEOTIDE SEQUENCE</scope>
    <source>
        <strain evidence="8">CBS 315.58</strain>
    </source>
</reference>
<dbReference type="InterPro" id="IPR017930">
    <property type="entry name" value="Myb_dom"/>
</dbReference>
<dbReference type="SMART" id="SM00717">
    <property type="entry name" value="SANT"/>
    <property type="match status" value="2"/>
</dbReference>
<keyword evidence="2" id="KW-0677">Repeat</keyword>
<keyword evidence="9" id="KW-1185">Reference proteome</keyword>
<comment type="subcellular location">
    <subcellularLocation>
        <location evidence="1">Nucleus</location>
    </subcellularLocation>
</comment>
<dbReference type="FunFam" id="1.10.10.60:FF:000355">
    <property type="entry name" value="Transcription factor MYB124"/>
    <property type="match status" value="1"/>
</dbReference>
<evidence type="ECO:0000259" key="6">
    <source>
        <dbReference type="PROSITE" id="PS50090"/>
    </source>
</evidence>
<evidence type="ECO:0000256" key="4">
    <source>
        <dbReference type="ARBA" id="ARBA00023242"/>
    </source>
</evidence>
<organism evidence="8 9">
    <name type="scientific">Triangularia verruculosa</name>
    <dbReference type="NCBI Taxonomy" id="2587418"/>
    <lineage>
        <taxon>Eukaryota</taxon>
        <taxon>Fungi</taxon>
        <taxon>Dikarya</taxon>
        <taxon>Ascomycota</taxon>
        <taxon>Pezizomycotina</taxon>
        <taxon>Sordariomycetes</taxon>
        <taxon>Sordariomycetidae</taxon>
        <taxon>Sordariales</taxon>
        <taxon>Podosporaceae</taxon>
        <taxon>Triangularia</taxon>
    </lineage>
</organism>
<feature type="region of interest" description="Disordered" evidence="5">
    <location>
        <begin position="263"/>
        <end position="379"/>
    </location>
</feature>
<dbReference type="PANTHER" id="PTHR45614:SF25">
    <property type="entry name" value="MYB PROTEIN"/>
    <property type="match status" value="1"/>
</dbReference>
<dbReference type="Gene3D" id="1.10.10.60">
    <property type="entry name" value="Homeodomain-like"/>
    <property type="match status" value="2"/>
</dbReference>
<dbReference type="GO" id="GO:0005634">
    <property type="term" value="C:nucleus"/>
    <property type="evidence" value="ECO:0007669"/>
    <property type="project" value="UniProtKB-SubCell"/>
</dbReference>
<dbReference type="Pfam" id="PF13921">
    <property type="entry name" value="Myb_DNA-bind_6"/>
    <property type="match status" value="1"/>
</dbReference>
<evidence type="ECO:0000313" key="8">
    <source>
        <dbReference type="EMBL" id="KAK4195792.1"/>
    </source>
</evidence>
<dbReference type="GO" id="GO:0033993">
    <property type="term" value="P:response to lipid"/>
    <property type="evidence" value="ECO:0007669"/>
    <property type="project" value="UniProtKB-ARBA"/>
</dbReference>
<evidence type="ECO:0000256" key="2">
    <source>
        <dbReference type="ARBA" id="ARBA00022737"/>
    </source>
</evidence>
<keyword evidence="3 8" id="KW-0238">DNA-binding</keyword>
<feature type="compositionally biased region" description="Polar residues" evidence="5">
    <location>
        <begin position="221"/>
        <end position="233"/>
    </location>
</feature>
<dbReference type="GO" id="GO:0045944">
    <property type="term" value="P:positive regulation of transcription by RNA polymerase II"/>
    <property type="evidence" value="ECO:0007669"/>
    <property type="project" value="TreeGrafter"/>
</dbReference>
<dbReference type="GO" id="GO:0000981">
    <property type="term" value="F:DNA-binding transcription factor activity, RNA polymerase II-specific"/>
    <property type="evidence" value="ECO:0007669"/>
    <property type="project" value="TreeGrafter"/>
</dbReference>
<feature type="domain" description="HTH myb-type" evidence="7">
    <location>
        <begin position="83"/>
        <end position="137"/>
    </location>
</feature>
<dbReference type="GO" id="GO:2000037">
    <property type="term" value="P:regulation of stomatal complex patterning"/>
    <property type="evidence" value="ECO:0007669"/>
    <property type="project" value="UniProtKB-ARBA"/>
</dbReference>
<evidence type="ECO:0000259" key="7">
    <source>
        <dbReference type="PROSITE" id="PS51294"/>
    </source>
</evidence>
<dbReference type="AlphaFoldDB" id="A0AAN6XDH4"/>
<evidence type="ECO:0000256" key="3">
    <source>
        <dbReference type="ARBA" id="ARBA00023125"/>
    </source>
</evidence>
<feature type="compositionally biased region" description="Low complexity" evidence="5">
    <location>
        <begin position="335"/>
        <end position="345"/>
    </location>
</feature>
<evidence type="ECO:0000256" key="5">
    <source>
        <dbReference type="SAM" id="MobiDB-lite"/>
    </source>
</evidence>
<proteinExistence type="predicted"/>
<dbReference type="GO" id="GO:0000278">
    <property type="term" value="P:mitotic cell cycle"/>
    <property type="evidence" value="ECO:0007669"/>
    <property type="project" value="TreeGrafter"/>
</dbReference>
<sequence length="379" mass="41887">MLHYNLDNSTADHRASAALSHYTNNHVMSSPPNHRRGPWSAHEDAYLMSLVQTQGALNWVRISSHLSSRTPKQCRERYHQNLKPSLNHDPITPEEGQLIEQLVQQIGKRWADIARRLSGRSDNAVKNWWNGSQNRRKRQDKRKATSLQYGNQINGASPLLPPMAPASQRQLPLPQAHDVAPRRPFVPPLHPSAMHGANYGIETPMSSPAYSPDSEAAPSLMSDNGSHYGTSPQAPSPPPRYYDARPESAMLAPLKTSLEDGVYPYRTSASPQDNNRLPSLTDATHPINSPDFRLNTSPAFPRNEYPRQPLAYGAPPAAQHSDYFAPRQPHHPLTAPSSPNAAASSFRLSDPGLSASRAEERSNNSRLSVPNLIDPALPL</sequence>
<keyword evidence="4" id="KW-0539">Nucleus</keyword>
<dbReference type="Proteomes" id="UP001303160">
    <property type="component" value="Unassembled WGS sequence"/>
</dbReference>
<evidence type="ECO:0000313" key="9">
    <source>
        <dbReference type="Proteomes" id="UP001303160"/>
    </source>
</evidence>
<name>A0AAN6XDH4_9PEZI</name>
<dbReference type="EMBL" id="MU864002">
    <property type="protein sequence ID" value="KAK4195792.1"/>
    <property type="molecule type" value="Genomic_DNA"/>
</dbReference>
<dbReference type="InterPro" id="IPR009057">
    <property type="entry name" value="Homeodomain-like_sf"/>
</dbReference>
<dbReference type="GO" id="GO:1902806">
    <property type="term" value="P:regulation of cell cycle G1/S phase transition"/>
    <property type="evidence" value="ECO:0007669"/>
    <property type="project" value="UniProtKB-ARBA"/>
</dbReference>
<reference evidence="8" key="2">
    <citation type="submission" date="2023-05" db="EMBL/GenBank/DDBJ databases">
        <authorList>
            <consortium name="Lawrence Berkeley National Laboratory"/>
            <person name="Steindorff A."/>
            <person name="Hensen N."/>
            <person name="Bonometti L."/>
            <person name="Westerberg I."/>
            <person name="Brannstrom I.O."/>
            <person name="Guillou S."/>
            <person name="Cros-Aarteil S."/>
            <person name="Calhoun S."/>
            <person name="Haridas S."/>
            <person name="Kuo A."/>
            <person name="Mondo S."/>
            <person name="Pangilinan J."/>
            <person name="Riley R."/>
            <person name="Labutti K."/>
            <person name="Andreopoulos B."/>
            <person name="Lipzen A."/>
            <person name="Chen C."/>
            <person name="Yanf M."/>
            <person name="Daum C."/>
            <person name="Ng V."/>
            <person name="Clum A."/>
            <person name="Ohm R."/>
            <person name="Martin F."/>
            <person name="Silar P."/>
            <person name="Natvig D."/>
            <person name="Lalanne C."/>
            <person name="Gautier V."/>
            <person name="Ament-Velasquez S.L."/>
            <person name="Kruys A."/>
            <person name="Hutchinson M.I."/>
            <person name="Powell A.J."/>
            <person name="Barry K."/>
            <person name="Miller A.N."/>
            <person name="Grigoriev I.V."/>
            <person name="Debuchy R."/>
            <person name="Gladieux P."/>
            <person name="Thoren M.H."/>
            <person name="Johannesson H."/>
        </authorList>
    </citation>
    <scope>NUCLEOTIDE SEQUENCE</scope>
    <source>
        <strain evidence="8">CBS 315.58</strain>
    </source>
</reference>
<feature type="compositionally biased region" description="Polar residues" evidence="5">
    <location>
        <begin position="267"/>
        <end position="282"/>
    </location>
</feature>
<dbReference type="GO" id="GO:1902584">
    <property type="term" value="P:positive regulation of response to water deprivation"/>
    <property type="evidence" value="ECO:0007669"/>
    <property type="project" value="UniProtKB-ARBA"/>
</dbReference>
<dbReference type="GO" id="GO:1901002">
    <property type="term" value="P:positive regulation of response to salt stress"/>
    <property type="evidence" value="ECO:0007669"/>
    <property type="project" value="UniProtKB-ARBA"/>
</dbReference>
<dbReference type="CDD" id="cd00167">
    <property type="entry name" value="SANT"/>
    <property type="match status" value="2"/>
</dbReference>
<accession>A0AAN6XDH4</accession>
<dbReference type="PROSITE" id="PS50090">
    <property type="entry name" value="MYB_LIKE"/>
    <property type="match status" value="2"/>
</dbReference>
<dbReference type="InterPro" id="IPR001005">
    <property type="entry name" value="SANT/Myb"/>
</dbReference>
<feature type="domain" description="Myb-like" evidence="6">
    <location>
        <begin position="83"/>
        <end position="130"/>
    </location>
</feature>